<dbReference type="WBParaSite" id="SSTP_0000971600.1">
    <property type="protein sequence ID" value="SSTP_0000971600.1"/>
    <property type="gene ID" value="SSTP_0000971600"/>
</dbReference>
<dbReference type="InterPro" id="IPR036910">
    <property type="entry name" value="HMG_box_dom_sf"/>
</dbReference>
<dbReference type="STRING" id="6248.A0A0K0EJS4"/>
<organism evidence="6">
    <name type="scientific">Strongyloides stercoralis</name>
    <name type="common">Threadworm</name>
    <dbReference type="NCBI Taxonomy" id="6248"/>
    <lineage>
        <taxon>Eukaryota</taxon>
        <taxon>Metazoa</taxon>
        <taxon>Ecdysozoa</taxon>
        <taxon>Nematoda</taxon>
        <taxon>Chromadorea</taxon>
        <taxon>Rhabditida</taxon>
        <taxon>Tylenchina</taxon>
        <taxon>Panagrolaimomorpha</taxon>
        <taxon>Strongyloidoidea</taxon>
        <taxon>Strongyloididae</taxon>
        <taxon>Strongyloides</taxon>
    </lineage>
</organism>
<evidence type="ECO:0000259" key="5">
    <source>
        <dbReference type="PROSITE" id="PS50118"/>
    </source>
</evidence>
<evidence type="ECO:0000256" key="4">
    <source>
        <dbReference type="PROSITE-ProRule" id="PRU00267"/>
    </source>
</evidence>
<keyword evidence="3 4" id="KW-0539">Nucleus</keyword>
<sequence length="443" mass="49646">MLKNHSVLPTETALHKFKSSSPISDCPIDQGKFKKEMDSEQQHISSFKNSTKKSTSTDICYDDPTVYFGSLRVEKTSRTPYSDATNCKKTSNHVKRPMNAFMVWSQLERRKICENQPEMHNAEISKKLGTRWRNLTDDQKAPFVAEAERLRLLHQKEYPNYKYKPRKKTKKGGGAPLAQNFSQNQTFDYSTSQYNNSTTTTSSITFNNMLRNFKRPPTDVNSIVNNQGHPFNIMVSGNELSTPLSYGKAMKVDYNGIALRNNDGNLVPYNNSFNSSFSSVNTTPSAIKCDLKQELVNFSTHQPTTTTTSYPSPTDFNTTPRTPESGYCDESFNSFNTSFNTSNPSSSFVHGSGNNFNINRIGNDFSSNYYHSYPQISNSPNSPSTVGTGSPSSVGIENTLSQYTIPPYTSSGAFSQWDTFTYSQPLYENNPVPFSHSTTGYGN</sequence>
<dbReference type="Gene3D" id="1.10.30.10">
    <property type="entry name" value="High mobility group box domain"/>
    <property type="match status" value="1"/>
</dbReference>
<dbReference type="AlphaFoldDB" id="A0A0K0EJS4"/>
<comment type="subcellular location">
    <subcellularLocation>
        <location evidence="1">Nucleus</location>
    </subcellularLocation>
</comment>
<dbReference type="SUPFAM" id="SSF47095">
    <property type="entry name" value="HMG-box"/>
    <property type="match status" value="1"/>
</dbReference>
<feature type="DNA-binding region" description="HMG box" evidence="4">
    <location>
        <begin position="94"/>
        <end position="162"/>
    </location>
</feature>
<proteinExistence type="predicted"/>
<protein>
    <submittedName>
        <fullName evidence="6">HMG box domain-containing protein</fullName>
    </submittedName>
</protein>
<feature type="domain" description="HMG box" evidence="5">
    <location>
        <begin position="94"/>
        <end position="162"/>
    </location>
</feature>
<dbReference type="GO" id="GO:0005634">
    <property type="term" value="C:nucleus"/>
    <property type="evidence" value="ECO:0007669"/>
    <property type="project" value="UniProtKB-SubCell"/>
</dbReference>
<dbReference type="PANTHER" id="PTHR10270:SF323">
    <property type="entry name" value="TRANSCRIPTION FACTOR SOX-14-RELATED"/>
    <property type="match status" value="1"/>
</dbReference>
<keyword evidence="2 4" id="KW-0238">DNA-binding</keyword>
<evidence type="ECO:0000313" key="6">
    <source>
        <dbReference type="WBParaSite" id="SSTP_0000971600.1"/>
    </source>
</evidence>
<evidence type="ECO:0000256" key="1">
    <source>
        <dbReference type="ARBA" id="ARBA00004123"/>
    </source>
</evidence>
<name>A0A0K0EJS4_STRER</name>
<dbReference type="FunFam" id="1.10.30.10:FF:000007">
    <property type="entry name" value="Transcription factor SOX"/>
    <property type="match status" value="1"/>
</dbReference>
<dbReference type="CDD" id="cd22029">
    <property type="entry name" value="HMG-box_SoxC"/>
    <property type="match status" value="1"/>
</dbReference>
<dbReference type="SMART" id="SM00398">
    <property type="entry name" value="HMG"/>
    <property type="match status" value="1"/>
</dbReference>
<evidence type="ECO:0000256" key="2">
    <source>
        <dbReference type="ARBA" id="ARBA00023125"/>
    </source>
</evidence>
<dbReference type="GO" id="GO:0030182">
    <property type="term" value="P:neuron differentiation"/>
    <property type="evidence" value="ECO:0007669"/>
    <property type="project" value="TreeGrafter"/>
</dbReference>
<evidence type="ECO:0000256" key="3">
    <source>
        <dbReference type="ARBA" id="ARBA00023242"/>
    </source>
</evidence>
<dbReference type="Pfam" id="PF00505">
    <property type="entry name" value="HMG_box"/>
    <property type="match status" value="1"/>
</dbReference>
<dbReference type="PROSITE" id="PS50118">
    <property type="entry name" value="HMG_BOX_2"/>
    <property type="match status" value="1"/>
</dbReference>
<accession>A0A0K0EJS4</accession>
<dbReference type="InterPro" id="IPR050140">
    <property type="entry name" value="SRY-related_HMG-box_TF-like"/>
</dbReference>
<reference evidence="6" key="1">
    <citation type="submission" date="2015-08" db="UniProtKB">
        <authorList>
            <consortium name="WormBaseParasite"/>
        </authorList>
    </citation>
    <scope>IDENTIFICATION</scope>
</reference>
<dbReference type="GO" id="GO:0000978">
    <property type="term" value="F:RNA polymerase II cis-regulatory region sequence-specific DNA binding"/>
    <property type="evidence" value="ECO:0007669"/>
    <property type="project" value="TreeGrafter"/>
</dbReference>
<dbReference type="PANTHER" id="PTHR10270">
    <property type="entry name" value="SOX TRANSCRIPTION FACTOR"/>
    <property type="match status" value="1"/>
</dbReference>
<dbReference type="InterPro" id="IPR009071">
    <property type="entry name" value="HMG_box_dom"/>
</dbReference>
<dbReference type="GO" id="GO:0007420">
    <property type="term" value="P:brain development"/>
    <property type="evidence" value="ECO:0007669"/>
    <property type="project" value="TreeGrafter"/>
</dbReference>
<dbReference type="GO" id="GO:0000122">
    <property type="term" value="P:negative regulation of transcription by RNA polymerase II"/>
    <property type="evidence" value="ECO:0007669"/>
    <property type="project" value="TreeGrafter"/>
</dbReference>
<dbReference type="GO" id="GO:0001228">
    <property type="term" value="F:DNA-binding transcription activator activity, RNA polymerase II-specific"/>
    <property type="evidence" value="ECO:0007669"/>
    <property type="project" value="TreeGrafter"/>
</dbReference>